<accession>A0A127QK84</accession>
<reference evidence="1 2" key="1">
    <citation type="submission" date="2015-11" db="EMBL/GenBank/DDBJ databases">
        <title>Exploring the genomic traits of fungus-feeding bacterial genus Collimonas.</title>
        <authorList>
            <person name="Song C."/>
            <person name="Schmidt R."/>
            <person name="de Jager V."/>
            <person name="Krzyzanowska D."/>
            <person name="Jongedijk E."/>
            <person name="Cankar K."/>
            <person name="Beekwilder J."/>
            <person name="van Veen A."/>
            <person name="de Boer W."/>
            <person name="van Veen J.A."/>
            <person name="Garbeva P."/>
        </authorList>
    </citation>
    <scope>NUCLEOTIDE SEQUENCE [LARGE SCALE GENOMIC DNA]</scope>
    <source>
        <strain evidence="1 2">Ter282</strain>
    </source>
</reference>
<dbReference type="AlphaFoldDB" id="A0A127QK84"/>
<dbReference type="PATRIC" id="fig|279058.17.peg.2918"/>
<proteinExistence type="predicted"/>
<name>A0A127QK84_9BURK</name>
<evidence type="ECO:0000313" key="1">
    <source>
        <dbReference type="EMBL" id="AMP10406.1"/>
    </source>
</evidence>
<protein>
    <submittedName>
        <fullName evidence="1">Uncharacterized protein</fullName>
    </submittedName>
</protein>
<organism evidence="1 2">
    <name type="scientific">Collimonas arenae</name>
    <dbReference type="NCBI Taxonomy" id="279058"/>
    <lineage>
        <taxon>Bacteria</taxon>
        <taxon>Pseudomonadati</taxon>
        <taxon>Pseudomonadota</taxon>
        <taxon>Betaproteobacteria</taxon>
        <taxon>Burkholderiales</taxon>
        <taxon>Oxalobacteraceae</taxon>
        <taxon>Collimonas</taxon>
    </lineage>
</organism>
<dbReference type="EMBL" id="CP013235">
    <property type="protein sequence ID" value="AMP10406.1"/>
    <property type="molecule type" value="Genomic_DNA"/>
</dbReference>
<gene>
    <name evidence="1" type="ORF">CAter282_2676</name>
</gene>
<evidence type="ECO:0000313" key="2">
    <source>
        <dbReference type="Proteomes" id="UP000071778"/>
    </source>
</evidence>
<sequence length="45" mass="5092">MFSPYMKHANARCLSQKNQFRGEIGRAKCMAKDGEDKHAILTHGN</sequence>
<dbReference type="Proteomes" id="UP000071778">
    <property type="component" value="Chromosome"/>
</dbReference>
<keyword evidence="2" id="KW-1185">Reference proteome</keyword>